<name>A0A0N4ZCY4_PARTI</name>
<evidence type="ECO:0000256" key="2">
    <source>
        <dbReference type="ARBA" id="ARBA00012759"/>
    </source>
</evidence>
<evidence type="ECO:0000256" key="6">
    <source>
        <dbReference type="PROSITE-ProRule" id="PRU00502"/>
    </source>
</evidence>
<dbReference type="STRING" id="131310.A0A0N4ZCY4"/>
<dbReference type="GO" id="GO:0008270">
    <property type="term" value="F:zinc ion binding"/>
    <property type="evidence" value="ECO:0007669"/>
    <property type="project" value="UniProtKB-KW"/>
</dbReference>
<feature type="region of interest" description="Disordered" evidence="7">
    <location>
        <begin position="1"/>
        <end position="24"/>
    </location>
</feature>
<dbReference type="Pfam" id="PF02148">
    <property type="entry name" value="zf-UBP"/>
    <property type="match status" value="1"/>
</dbReference>
<dbReference type="Gene3D" id="3.90.70.10">
    <property type="entry name" value="Cysteine proteinases"/>
    <property type="match status" value="1"/>
</dbReference>
<dbReference type="Proteomes" id="UP000038045">
    <property type="component" value="Unplaced"/>
</dbReference>
<comment type="catalytic activity">
    <reaction evidence="1">
        <text>Thiol-dependent hydrolysis of ester, thioester, amide, peptide and isopeptide bonds formed by the C-terminal Gly of ubiquitin (a 76-residue protein attached to proteins as an intracellular targeting signal).</text>
        <dbReference type="EC" id="3.4.19.12"/>
    </reaction>
</comment>
<sequence>MTTNRDNENIAGGRNILNRSKEDPPKECPYLHTIKKSFLDFDLQRVCSVSGISRNVYVCLVCGKYLHGQEPFTPAWDHAFDENHRIFYSFRTSNFYCLPDRYKIIDTELENVRNEIDPKFDENLIKMIDLKDSTFKSLDKKICYPGFIGLKNLGYNNSFNVIVYGLAHVPKIRNYFLIADNYNNLNKYPFDSFGILAPMFGKVVRKLWNSRSFKSYTTPYGLLEAVISCSSGKFQFNKEFNIFEFLEFFLNTLHLSLNGTLRTDSTIIFSAFGGKMKEYSKIISYADSTDHLTPENKVYEKEIPFLTLDIPIIMKKSEGLANNHVIDLSLTTLLEKSCGAKEEEYGSVQIRCSRRFELIKFPEYLIITYGKENKCKGKHQFLIDFPITNMDFYDYLTKTTEKRVKYTTYDLLCNVVHDNGAYKIQLLHKTSGKWFEVKDIDVKEISPRCVPHTESCIQIWELNRERKKN</sequence>
<dbReference type="SUPFAM" id="SSF57850">
    <property type="entry name" value="RING/U-box"/>
    <property type="match status" value="1"/>
</dbReference>
<dbReference type="Pfam" id="PF00443">
    <property type="entry name" value="UCH"/>
    <property type="match status" value="1"/>
</dbReference>
<keyword evidence="3" id="KW-0479">Metal-binding</keyword>
<evidence type="ECO:0000256" key="7">
    <source>
        <dbReference type="SAM" id="MobiDB-lite"/>
    </source>
</evidence>
<reference evidence="11" key="1">
    <citation type="submission" date="2017-02" db="UniProtKB">
        <authorList>
            <consortium name="WormBaseParasite"/>
        </authorList>
    </citation>
    <scope>IDENTIFICATION</scope>
</reference>
<evidence type="ECO:0000259" key="9">
    <source>
        <dbReference type="PROSITE" id="PS50271"/>
    </source>
</evidence>
<evidence type="ECO:0000313" key="11">
    <source>
        <dbReference type="WBParaSite" id="PTRK_0000540900.1"/>
    </source>
</evidence>
<dbReference type="GO" id="GO:0004843">
    <property type="term" value="F:cysteine-type deubiquitinase activity"/>
    <property type="evidence" value="ECO:0007669"/>
    <property type="project" value="UniProtKB-EC"/>
</dbReference>
<keyword evidence="5" id="KW-0862">Zinc</keyword>
<dbReference type="InterPro" id="IPR001394">
    <property type="entry name" value="Peptidase_C19_UCH"/>
</dbReference>
<dbReference type="InterPro" id="IPR028889">
    <property type="entry name" value="USP"/>
</dbReference>
<proteinExistence type="predicted"/>
<accession>A0A0N4ZCY4</accession>
<dbReference type="InterPro" id="IPR050185">
    <property type="entry name" value="Ub_carboxyl-term_hydrolase"/>
</dbReference>
<keyword evidence="4 6" id="KW-0863">Zinc-finger</keyword>
<dbReference type="SMART" id="SM00290">
    <property type="entry name" value="ZnF_UBP"/>
    <property type="match status" value="1"/>
</dbReference>
<feature type="domain" description="USP" evidence="8">
    <location>
        <begin position="148"/>
        <end position="463"/>
    </location>
</feature>
<dbReference type="Gene3D" id="3.30.40.10">
    <property type="entry name" value="Zinc/RING finger domain, C3HC4 (zinc finger)"/>
    <property type="match status" value="1"/>
</dbReference>
<feature type="domain" description="UBP-type" evidence="9">
    <location>
        <begin position="26"/>
        <end position="123"/>
    </location>
</feature>
<dbReference type="EC" id="3.4.19.12" evidence="2"/>
<dbReference type="AlphaFoldDB" id="A0A0N4ZCY4"/>
<dbReference type="PANTHER" id="PTHR21646:SF16">
    <property type="entry name" value="U4_U6.U5 TRI-SNRNP-ASSOCIATED PROTEIN 2"/>
    <property type="match status" value="1"/>
</dbReference>
<evidence type="ECO:0000259" key="8">
    <source>
        <dbReference type="PROSITE" id="PS50235"/>
    </source>
</evidence>
<evidence type="ECO:0000256" key="3">
    <source>
        <dbReference type="ARBA" id="ARBA00022723"/>
    </source>
</evidence>
<dbReference type="PROSITE" id="PS50235">
    <property type="entry name" value="USP_3"/>
    <property type="match status" value="1"/>
</dbReference>
<organism evidence="10 11">
    <name type="scientific">Parastrongyloides trichosuri</name>
    <name type="common">Possum-specific nematode worm</name>
    <dbReference type="NCBI Taxonomy" id="131310"/>
    <lineage>
        <taxon>Eukaryota</taxon>
        <taxon>Metazoa</taxon>
        <taxon>Ecdysozoa</taxon>
        <taxon>Nematoda</taxon>
        <taxon>Chromadorea</taxon>
        <taxon>Rhabditida</taxon>
        <taxon>Tylenchina</taxon>
        <taxon>Panagrolaimomorpha</taxon>
        <taxon>Strongyloidoidea</taxon>
        <taxon>Strongyloididae</taxon>
        <taxon>Parastrongyloides</taxon>
    </lineage>
</organism>
<evidence type="ECO:0000313" key="10">
    <source>
        <dbReference type="Proteomes" id="UP000038045"/>
    </source>
</evidence>
<dbReference type="PANTHER" id="PTHR21646">
    <property type="entry name" value="UBIQUITIN CARBOXYL-TERMINAL HYDROLASE"/>
    <property type="match status" value="1"/>
</dbReference>
<dbReference type="SUPFAM" id="SSF54001">
    <property type="entry name" value="Cysteine proteinases"/>
    <property type="match status" value="1"/>
</dbReference>
<dbReference type="WBParaSite" id="PTRK_0000540900.1">
    <property type="protein sequence ID" value="PTRK_0000540900.1"/>
    <property type="gene ID" value="PTRK_0000540900"/>
</dbReference>
<dbReference type="GO" id="GO:0016579">
    <property type="term" value="P:protein deubiquitination"/>
    <property type="evidence" value="ECO:0007669"/>
    <property type="project" value="InterPro"/>
</dbReference>
<evidence type="ECO:0000256" key="5">
    <source>
        <dbReference type="ARBA" id="ARBA00022833"/>
    </source>
</evidence>
<keyword evidence="10" id="KW-1185">Reference proteome</keyword>
<evidence type="ECO:0000256" key="1">
    <source>
        <dbReference type="ARBA" id="ARBA00000707"/>
    </source>
</evidence>
<dbReference type="InterPro" id="IPR013083">
    <property type="entry name" value="Znf_RING/FYVE/PHD"/>
</dbReference>
<evidence type="ECO:0000256" key="4">
    <source>
        <dbReference type="ARBA" id="ARBA00022771"/>
    </source>
</evidence>
<protein>
    <recommendedName>
        <fullName evidence="2">ubiquitinyl hydrolase 1</fullName>
        <ecNumber evidence="2">3.4.19.12</ecNumber>
    </recommendedName>
</protein>
<dbReference type="InterPro" id="IPR001607">
    <property type="entry name" value="Znf_UBP"/>
</dbReference>
<dbReference type="InterPro" id="IPR038765">
    <property type="entry name" value="Papain-like_cys_pep_sf"/>
</dbReference>
<dbReference type="PROSITE" id="PS50271">
    <property type="entry name" value="ZF_UBP"/>
    <property type="match status" value="1"/>
</dbReference>